<feature type="chain" id="PRO_5012914742" description="Secreted protein" evidence="2">
    <location>
        <begin position="21"/>
        <end position="219"/>
    </location>
</feature>
<evidence type="ECO:0008006" key="5">
    <source>
        <dbReference type="Google" id="ProtNLM"/>
    </source>
</evidence>
<keyword evidence="2" id="KW-0732">Signal</keyword>
<feature type="compositionally biased region" description="Basic and acidic residues" evidence="1">
    <location>
        <begin position="201"/>
        <end position="219"/>
    </location>
</feature>
<keyword evidence="4" id="KW-1185">Reference proteome</keyword>
<comment type="caution">
    <text evidence="3">The sequence shown here is derived from an EMBL/GenBank/DDBJ whole genome shotgun (WGS) entry which is preliminary data.</text>
</comment>
<feature type="signal peptide" evidence="2">
    <location>
        <begin position="1"/>
        <end position="20"/>
    </location>
</feature>
<evidence type="ECO:0000313" key="4">
    <source>
        <dbReference type="Proteomes" id="UP000193144"/>
    </source>
</evidence>
<gene>
    <name evidence="3" type="ORF">BCR34DRAFT_21174</name>
</gene>
<dbReference type="Proteomes" id="UP000193144">
    <property type="component" value="Unassembled WGS sequence"/>
</dbReference>
<sequence length="219" mass="23872">MHSFLLAGLLCSALLCSAQGALLCSAGLAGLAMIRPPHIPQIKDNINTSLAHADAKNADAQLPSPVGVWTCMLDSPAWSFGLRSHLANATCVSCGMSATHCVQRNAVQYVHTVHTVHTRLAKSHRLNSSAVQVSLAHLYISPDPSAVQRSNPEKRPIRRIKILIHPQMRHSLMSRCLAPPTFSQTPKGPRAATVQKFACRPTRDGRETRVKKDRPNDRS</sequence>
<feature type="region of interest" description="Disordered" evidence="1">
    <location>
        <begin position="178"/>
        <end position="219"/>
    </location>
</feature>
<evidence type="ECO:0000256" key="2">
    <source>
        <dbReference type="SAM" id="SignalP"/>
    </source>
</evidence>
<accession>A0A1Y1ZB46</accession>
<evidence type="ECO:0000256" key="1">
    <source>
        <dbReference type="SAM" id="MobiDB-lite"/>
    </source>
</evidence>
<protein>
    <recommendedName>
        <fullName evidence="5">Secreted protein</fullName>
    </recommendedName>
</protein>
<reference evidence="3 4" key="1">
    <citation type="submission" date="2016-07" db="EMBL/GenBank/DDBJ databases">
        <title>Pervasive Adenine N6-methylation of Active Genes in Fungi.</title>
        <authorList>
            <consortium name="DOE Joint Genome Institute"/>
            <person name="Mondo S.J."/>
            <person name="Dannebaum R.O."/>
            <person name="Kuo R.C."/>
            <person name="Labutti K."/>
            <person name="Haridas S."/>
            <person name="Kuo A."/>
            <person name="Salamov A."/>
            <person name="Ahrendt S.R."/>
            <person name="Lipzen A."/>
            <person name="Sullivan W."/>
            <person name="Andreopoulos W.B."/>
            <person name="Clum A."/>
            <person name="Lindquist E."/>
            <person name="Daum C."/>
            <person name="Ramamoorthy G.K."/>
            <person name="Gryganskyi A."/>
            <person name="Culley D."/>
            <person name="Magnuson J.K."/>
            <person name="James T.Y."/>
            <person name="O'Malley M.A."/>
            <person name="Stajich J.E."/>
            <person name="Spatafora J.W."/>
            <person name="Visel A."/>
            <person name="Grigoriev I.V."/>
        </authorList>
    </citation>
    <scope>NUCLEOTIDE SEQUENCE [LARGE SCALE GENOMIC DNA]</scope>
    <source>
        <strain evidence="3 4">CBS 115471</strain>
    </source>
</reference>
<proteinExistence type="predicted"/>
<name>A0A1Y1ZB46_9PLEO</name>
<dbReference type="EMBL" id="MCFA01000109">
    <property type="protein sequence ID" value="ORY07406.1"/>
    <property type="molecule type" value="Genomic_DNA"/>
</dbReference>
<dbReference type="AlphaFoldDB" id="A0A1Y1ZB46"/>
<organism evidence="3 4">
    <name type="scientific">Clohesyomyces aquaticus</name>
    <dbReference type="NCBI Taxonomy" id="1231657"/>
    <lineage>
        <taxon>Eukaryota</taxon>
        <taxon>Fungi</taxon>
        <taxon>Dikarya</taxon>
        <taxon>Ascomycota</taxon>
        <taxon>Pezizomycotina</taxon>
        <taxon>Dothideomycetes</taxon>
        <taxon>Pleosporomycetidae</taxon>
        <taxon>Pleosporales</taxon>
        <taxon>Lindgomycetaceae</taxon>
        <taxon>Clohesyomyces</taxon>
    </lineage>
</organism>
<evidence type="ECO:0000313" key="3">
    <source>
        <dbReference type="EMBL" id="ORY07406.1"/>
    </source>
</evidence>